<evidence type="ECO:0000256" key="6">
    <source>
        <dbReference type="ARBA" id="ARBA00022777"/>
    </source>
</evidence>
<evidence type="ECO:0000256" key="3">
    <source>
        <dbReference type="ARBA" id="ARBA00022553"/>
    </source>
</evidence>
<keyword evidence="6 11" id="KW-0418">Kinase</keyword>
<dbReference type="PRINTS" id="PR00344">
    <property type="entry name" value="BCTRLSENSOR"/>
</dbReference>
<evidence type="ECO:0000256" key="1">
    <source>
        <dbReference type="ARBA" id="ARBA00000085"/>
    </source>
</evidence>
<dbReference type="GO" id="GO:0005524">
    <property type="term" value="F:ATP binding"/>
    <property type="evidence" value="ECO:0007669"/>
    <property type="project" value="UniProtKB-KW"/>
</dbReference>
<dbReference type="PROSITE" id="PS50109">
    <property type="entry name" value="HIS_KIN"/>
    <property type="match status" value="1"/>
</dbReference>
<dbReference type="Gene3D" id="1.10.287.130">
    <property type="match status" value="1"/>
</dbReference>
<keyword evidence="5" id="KW-0547">Nucleotide-binding</keyword>
<dbReference type="InterPro" id="IPR003594">
    <property type="entry name" value="HATPase_dom"/>
</dbReference>
<dbReference type="InterPro" id="IPR036097">
    <property type="entry name" value="HisK_dim/P_sf"/>
</dbReference>
<protein>
    <recommendedName>
        <fullName evidence="2">histidine kinase</fullName>
        <ecNumber evidence="2">2.7.13.3</ecNumber>
    </recommendedName>
</protein>
<feature type="transmembrane region" description="Helical" evidence="9">
    <location>
        <begin position="12"/>
        <end position="36"/>
    </location>
</feature>
<dbReference type="AlphaFoldDB" id="A0A9J7A160"/>
<dbReference type="PANTHER" id="PTHR43065">
    <property type="entry name" value="SENSOR HISTIDINE KINASE"/>
    <property type="match status" value="1"/>
</dbReference>
<keyword evidence="9" id="KW-0472">Membrane</keyword>
<keyword evidence="9" id="KW-1133">Transmembrane helix</keyword>
<reference evidence="11" key="1">
    <citation type="journal article" date="2022" name="Mol. Ecol. Resour.">
        <title>The complete and closed genome of the facultative generalist Candidatus Endoriftia persephone from deep-sea hydrothermal vents.</title>
        <authorList>
            <person name="de Oliveira A.L."/>
            <person name="Srivastava A."/>
            <person name="Espada-Hinojosa S."/>
            <person name="Bright M."/>
        </authorList>
    </citation>
    <scope>NUCLEOTIDE SEQUENCE</scope>
    <source>
        <strain evidence="11">Tica-EPR-9o50.N</strain>
    </source>
</reference>
<evidence type="ECO:0000256" key="9">
    <source>
        <dbReference type="SAM" id="Phobius"/>
    </source>
</evidence>
<dbReference type="RefSeq" id="WP_006474192.1">
    <property type="nucleotide sequence ID" value="NZ_CP090569.1"/>
</dbReference>
<dbReference type="SMART" id="SM00387">
    <property type="entry name" value="HATPase_c"/>
    <property type="match status" value="1"/>
</dbReference>
<keyword evidence="3" id="KW-0597">Phosphoprotein</keyword>
<evidence type="ECO:0000259" key="10">
    <source>
        <dbReference type="PROSITE" id="PS50109"/>
    </source>
</evidence>
<name>A0A9J7A160_9GAMM</name>
<dbReference type="InterPro" id="IPR005467">
    <property type="entry name" value="His_kinase_dom"/>
</dbReference>
<comment type="catalytic activity">
    <reaction evidence="1">
        <text>ATP + protein L-histidine = ADP + protein N-phospho-L-histidine.</text>
        <dbReference type="EC" id="2.7.13.3"/>
    </reaction>
</comment>
<proteinExistence type="predicted"/>
<dbReference type="Pfam" id="PF00512">
    <property type="entry name" value="HisKA"/>
    <property type="match status" value="1"/>
</dbReference>
<dbReference type="EC" id="2.7.13.3" evidence="2"/>
<evidence type="ECO:0000313" key="12">
    <source>
        <dbReference type="Proteomes" id="UP001056649"/>
    </source>
</evidence>
<dbReference type="SMART" id="SM00388">
    <property type="entry name" value="HisKA"/>
    <property type="match status" value="1"/>
</dbReference>
<feature type="domain" description="Histidine kinase" evidence="10">
    <location>
        <begin position="252"/>
        <end position="464"/>
    </location>
</feature>
<dbReference type="Pfam" id="PF02518">
    <property type="entry name" value="HATPase_c"/>
    <property type="match status" value="1"/>
</dbReference>
<organism evidence="11 12">
    <name type="scientific">Candidatus Endoriftia persephonae</name>
    <dbReference type="NCBI Taxonomy" id="393765"/>
    <lineage>
        <taxon>Bacteria</taxon>
        <taxon>Pseudomonadati</taxon>
        <taxon>Pseudomonadota</taxon>
        <taxon>Gammaproteobacteria</taxon>
        <taxon>Chromatiales</taxon>
        <taxon>Sedimenticolaceae</taxon>
        <taxon>Candidatus Endoriftia</taxon>
    </lineage>
</organism>
<evidence type="ECO:0000256" key="4">
    <source>
        <dbReference type="ARBA" id="ARBA00022679"/>
    </source>
</evidence>
<evidence type="ECO:0000313" key="11">
    <source>
        <dbReference type="EMBL" id="USF88687.1"/>
    </source>
</evidence>
<keyword evidence="8" id="KW-0902">Two-component regulatory system</keyword>
<keyword evidence="9" id="KW-0812">Transmembrane</keyword>
<keyword evidence="12" id="KW-1185">Reference proteome</keyword>
<dbReference type="InterPro" id="IPR003661">
    <property type="entry name" value="HisK_dim/P_dom"/>
</dbReference>
<feature type="transmembrane region" description="Helical" evidence="9">
    <location>
        <begin position="195"/>
        <end position="218"/>
    </location>
</feature>
<dbReference type="Gene3D" id="3.30.565.10">
    <property type="entry name" value="Histidine kinase-like ATPase, C-terminal domain"/>
    <property type="match status" value="1"/>
</dbReference>
<dbReference type="GO" id="GO:0000155">
    <property type="term" value="F:phosphorelay sensor kinase activity"/>
    <property type="evidence" value="ECO:0007669"/>
    <property type="project" value="InterPro"/>
</dbReference>
<dbReference type="PANTHER" id="PTHR43065:SF10">
    <property type="entry name" value="PEROXIDE STRESS-ACTIVATED HISTIDINE KINASE MAK3"/>
    <property type="match status" value="1"/>
</dbReference>
<gene>
    <name evidence="11" type="ORF">L0Y14_05505</name>
</gene>
<dbReference type="InterPro" id="IPR036890">
    <property type="entry name" value="HATPase_C_sf"/>
</dbReference>
<dbReference type="Proteomes" id="UP001056649">
    <property type="component" value="Chromosome"/>
</dbReference>
<dbReference type="SUPFAM" id="SSF55874">
    <property type="entry name" value="ATPase domain of HSP90 chaperone/DNA topoisomerase II/histidine kinase"/>
    <property type="match status" value="1"/>
</dbReference>
<evidence type="ECO:0000256" key="5">
    <source>
        <dbReference type="ARBA" id="ARBA00022741"/>
    </source>
</evidence>
<dbReference type="KEGG" id="eps:L0Y14_05505"/>
<evidence type="ECO:0000256" key="8">
    <source>
        <dbReference type="ARBA" id="ARBA00023012"/>
    </source>
</evidence>
<evidence type="ECO:0000256" key="7">
    <source>
        <dbReference type="ARBA" id="ARBA00022840"/>
    </source>
</evidence>
<keyword evidence="7" id="KW-0067">ATP-binding</keyword>
<dbReference type="CDD" id="cd00082">
    <property type="entry name" value="HisKA"/>
    <property type="match status" value="1"/>
</dbReference>
<evidence type="ECO:0000256" key="2">
    <source>
        <dbReference type="ARBA" id="ARBA00012438"/>
    </source>
</evidence>
<accession>A0A9J7A160</accession>
<keyword evidence="4" id="KW-0808">Transferase</keyword>
<sequence length="468" mass="52237">MHRLLNSSPLRTFTVMSLVLITLMVLGTGFVLSSFFRQAILDREALIIRDFVQAIASQEHVSKDPGDTTMLTKEGRLTRRFLMLTNLSEVIRIKVYNRQGEIAWSDEPSFIGTKVDNNLQFHAAIMGGTDVVFYSQEEYSDAGSNAVANPVVEFYVPFSIRPTAPGKPSYQGVLGLYRSAATLNEQIRRGMALQWLVAGLGGLLLYAALFGLFRAVYWRQCQAESQLSKLSTEHERIVQMEKLSAMGQMIGEIAHQINNPLVGVMNLAQLAQREAKDPERTCEILGQIHQAGSDCRTFVQRMLEFTKISHFERVPTDMCELVRETLFLFQQSTKYHPETMIQLPQDPIILSVDPTLIRHALFNLLNNAAQASEWNGVIAVRLMQGKNERGDGPGWSLVVEDQGSGLSKEALGKLFVPFFTTRSEGIGLGLSVVQHIMVQHAGQIIAENRPEGGARFTIWLPDTEPNAQ</sequence>
<dbReference type="InterPro" id="IPR004358">
    <property type="entry name" value="Sig_transdc_His_kin-like_C"/>
</dbReference>
<dbReference type="SUPFAM" id="SSF47384">
    <property type="entry name" value="Homodimeric domain of signal transducing histidine kinase"/>
    <property type="match status" value="1"/>
</dbReference>
<dbReference type="EMBL" id="CP090569">
    <property type="protein sequence ID" value="USF88687.1"/>
    <property type="molecule type" value="Genomic_DNA"/>
</dbReference>